<sequence length="99" mass="11730">MIISEEPIQLKEWGNGNAFRISKKMLQLVDFDDTIDYELKAIDENGVKKLVIEPKMDLEEKLAIFEEFSGLLDSKIETEKQDYRKERREERLSKYESLT</sequence>
<evidence type="ECO:0000313" key="1">
    <source>
        <dbReference type="EMBL" id="MBP2622805.1"/>
    </source>
</evidence>
<name>A0ABS5B215_9STRE</name>
<organism evidence="1 2">
    <name type="scientific">Streptococcus oricebi</name>
    <dbReference type="NCBI Taxonomy" id="1547447"/>
    <lineage>
        <taxon>Bacteria</taxon>
        <taxon>Bacillati</taxon>
        <taxon>Bacillota</taxon>
        <taxon>Bacilli</taxon>
        <taxon>Lactobacillales</taxon>
        <taxon>Streptococcaceae</taxon>
        <taxon>Streptococcus</taxon>
    </lineage>
</organism>
<gene>
    <name evidence="1" type="ORF">C4K46_02495</name>
</gene>
<dbReference type="RefSeq" id="WP_209627007.1">
    <property type="nucleotide sequence ID" value="NZ_PRDG01000001.1"/>
</dbReference>
<proteinExistence type="predicted"/>
<accession>A0ABS5B215</accession>
<dbReference type="Proteomes" id="UP001519296">
    <property type="component" value="Unassembled WGS sequence"/>
</dbReference>
<comment type="caution">
    <text evidence="1">The sequence shown here is derived from an EMBL/GenBank/DDBJ whole genome shotgun (WGS) entry which is preliminary data.</text>
</comment>
<keyword evidence="2" id="KW-1185">Reference proteome</keyword>
<reference evidence="1 2" key="1">
    <citation type="submission" date="2018-02" db="EMBL/GenBank/DDBJ databases">
        <title>Draft genome sequence of Streptococcus oricebi CCUG 70868T type strain.</title>
        <authorList>
            <person name="Mendez V."/>
            <person name="Salva-Serra F."/>
            <person name="Jaen-Luchoro D."/>
            <person name="Gonzales-Siles L."/>
            <person name="Karlsson R."/>
            <person name="Engstrom-Jakobsson H."/>
            <person name="Busquets A."/>
            <person name="Gomila M."/>
            <person name="Pineiro-Iglesias B."/>
            <person name="Bennasar-Figueras A."/>
            <person name="Seeger M."/>
            <person name="Moore E."/>
        </authorList>
    </citation>
    <scope>NUCLEOTIDE SEQUENCE [LARGE SCALE GENOMIC DNA]</scope>
    <source>
        <strain evidence="1 2">CCUG 70868</strain>
    </source>
</reference>
<dbReference type="Gene3D" id="2.10.260.10">
    <property type="match status" value="1"/>
</dbReference>
<evidence type="ECO:0000313" key="2">
    <source>
        <dbReference type="Proteomes" id="UP001519296"/>
    </source>
</evidence>
<dbReference type="EMBL" id="PRDG01000001">
    <property type="protein sequence ID" value="MBP2622805.1"/>
    <property type="molecule type" value="Genomic_DNA"/>
</dbReference>
<protein>
    <submittedName>
        <fullName evidence="1">Uncharacterized protein</fullName>
    </submittedName>
</protein>